<proteinExistence type="predicted"/>
<protein>
    <submittedName>
        <fullName evidence="1">Uncharacterized protein</fullName>
    </submittedName>
</protein>
<evidence type="ECO:0000313" key="1">
    <source>
        <dbReference type="EMBL" id="GFH12594.1"/>
    </source>
</evidence>
<evidence type="ECO:0000313" key="2">
    <source>
        <dbReference type="Proteomes" id="UP000485058"/>
    </source>
</evidence>
<reference evidence="1 2" key="1">
    <citation type="submission" date="2020-02" db="EMBL/GenBank/DDBJ databases">
        <title>Draft genome sequence of Haematococcus lacustris strain NIES-144.</title>
        <authorList>
            <person name="Morimoto D."/>
            <person name="Nakagawa S."/>
            <person name="Yoshida T."/>
            <person name="Sawayama S."/>
        </authorList>
    </citation>
    <scope>NUCLEOTIDE SEQUENCE [LARGE SCALE GENOMIC DNA]</scope>
    <source>
        <strain evidence="1 2">NIES-144</strain>
    </source>
</reference>
<gene>
    <name evidence="1" type="ORF">HaLaN_08307</name>
</gene>
<sequence>MEGCHCQFLGTWVWSNPEPAIPVYTRLAMRFLTGWLRHRRKLPQVMEKLQGPQDQAHQLGQLLA</sequence>
<comment type="caution">
    <text evidence="1">The sequence shown here is derived from an EMBL/GenBank/DDBJ whole genome shotgun (WGS) entry which is preliminary data.</text>
</comment>
<dbReference type="AlphaFoldDB" id="A0A699Z0Q5"/>
<dbReference type="Proteomes" id="UP000485058">
    <property type="component" value="Unassembled WGS sequence"/>
</dbReference>
<keyword evidence="2" id="KW-1185">Reference proteome</keyword>
<dbReference type="EMBL" id="BLLF01000518">
    <property type="protein sequence ID" value="GFH12594.1"/>
    <property type="molecule type" value="Genomic_DNA"/>
</dbReference>
<organism evidence="1 2">
    <name type="scientific">Haematococcus lacustris</name>
    <name type="common">Green alga</name>
    <name type="synonym">Haematococcus pluvialis</name>
    <dbReference type="NCBI Taxonomy" id="44745"/>
    <lineage>
        <taxon>Eukaryota</taxon>
        <taxon>Viridiplantae</taxon>
        <taxon>Chlorophyta</taxon>
        <taxon>core chlorophytes</taxon>
        <taxon>Chlorophyceae</taxon>
        <taxon>CS clade</taxon>
        <taxon>Chlamydomonadales</taxon>
        <taxon>Haematococcaceae</taxon>
        <taxon>Haematococcus</taxon>
    </lineage>
</organism>
<feature type="non-terminal residue" evidence="1">
    <location>
        <position position="64"/>
    </location>
</feature>
<accession>A0A699Z0Q5</accession>
<name>A0A699Z0Q5_HAELA</name>